<evidence type="ECO:0000313" key="2">
    <source>
        <dbReference type="Proteomes" id="UP000828251"/>
    </source>
</evidence>
<proteinExistence type="predicted"/>
<keyword evidence="2" id="KW-1185">Reference proteome</keyword>
<evidence type="ECO:0000313" key="1">
    <source>
        <dbReference type="EMBL" id="KAH1129572.1"/>
    </source>
</evidence>
<accession>A0A9D4AKL0</accession>
<dbReference type="AlphaFoldDB" id="A0A9D4AKL0"/>
<sequence length="55" mass="6219">GEDSTNLKDSDRDTNVIIICHQYKQDQDKTIDKKENQTVAILGEGEILSRQETPS</sequence>
<comment type="caution">
    <text evidence="1">The sequence shown here is derived from an EMBL/GenBank/DDBJ whole genome shotgun (WGS) entry which is preliminary data.</text>
</comment>
<protein>
    <submittedName>
        <fullName evidence="1">Uncharacterized protein</fullName>
    </submittedName>
</protein>
<dbReference type="Proteomes" id="UP000828251">
    <property type="component" value="Unassembled WGS sequence"/>
</dbReference>
<reference evidence="1 2" key="1">
    <citation type="journal article" date="2021" name="Plant Biotechnol. J.">
        <title>Multi-omics assisted identification of the key and species-specific regulatory components of drought-tolerant mechanisms in Gossypium stocksii.</title>
        <authorList>
            <person name="Yu D."/>
            <person name="Ke L."/>
            <person name="Zhang D."/>
            <person name="Wu Y."/>
            <person name="Sun Y."/>
            <person name="Mei J."/>
            <person name="Sun J."/>
            <person name="Sun Y."/>
        </authorList>
    </citation>
    <scope>NUCLEOTIDE SEQUENCE [LARGE SCALE GENOMIC DNA]</scope>
    <source>
        <strain evidence="2">cv. E1</strain>
        <tissue evidence="1">Leaf</tissue>
    </source>
</reference>
<organism evidence="1 2">
    <name type="scientific">Gossypium stocksii</name>
    <dbReference type="NCBI Taxonomy" id="47602"/>
    <lineage>
        <taxon>Eukaryota</taxon>
        <taxon>Viridiplantae</taxon>
        <taxon>Streptophyta</taxon>
        <taxon>Embryophyta</taxon>
        <taxon>Tracheophyta</taxon>
        <taxon>Spermatophyta</taxon>
        <taxon>Magnoliopsida</taxon>
        <taxon>eudicotyledons</taxon>
        <taxon>Gunneridae</taxon>
        <taxon>Pentapetalae</taxon>
        <taxon>rosids</taxon>
        <taxon>malvids</taxon>
        <taxon>Malvales</taxon>
        <taxon>Malvaceae</taxon>
        <taxon>Malvoideae</taxon>
        <taxon>Gossypium</taxon>
    </lineage>
</organism>
<feature type="non-terminal residue" evidence="1">
    <location>
        <position position="1"/>
    </location>
</feature>
<name>A0A9D4AKL0_9ROSI</name>
<dbReference type="EMBL" id="JAIQCV010000001">
    <property type="protein sequence ID" value="KAH1129572.1"/>
    <property type="molecule type" value="Genomic_DNA"/>
</dbReference>
<gene>
    <name evidence="1" type="ORF">J1N35_000950</name>
</gene>